<dbReference type="Proteomes" id="UP001164733">
    <property type="component" value="Chromosome"/>
</dbReference>
<organism evidence="1 2">
    <name type="scientific">Clostridium estertheticum</name>
    <dbReference type="NCBI Taxonomy" id="238834"/>
    <lineage>
        <taxon>Bacteria</taxon>
        <taxon>Bacillati</taxon>
        <taxon>Bacillota</taxon>
        <taxon>Clostridia</taxon>
        <taxon>Eubacteriales</taxon>
        <taxon>Clostridiaceae</taxon>
        <taxon>Clostridium</taxon>
    </lineage>
</organism>
<accession>A0AA47ELR8</accession>
<protein>
    <recommendedName>
        <fullName evidence="3">Resolvase/invertase-type recombinase catalytic domain-containing protein</fullName>
    </recommendedName>
</protein>
<name>A0AA47ELR8_9CLOT</name>
<evidence type="ECO:0008006" key="3">
    <source>
        <dbReference type="Google" id="ProtNLM"/>
    </source>
</evidence>
<gene>
    <name evidence="1" type="ORF">LL038_09395</name>
</gene>
<reference evidence="1" key="1">
    <citation type="submission" date="2021-11" db="EMBL/GenBank/DDBJ databases">
        <title>Clostridia strains as spoilage organisms.</title>
        <authorList>
            <person name="Wambui J."/>
            <person name="Stevens M.J.A."/>
            <person name="Stephan R."/>
        </authorList>
    </citation>
    <scope>NUCLEOTIDE SEQUENCE</scope>
    <source>
        <strain evidence="1">CF009</strain>
    </source>
</reference>
<dbReference type="AlphaFoldDB" id="A0AA47ELR8"/>
<evidence type="ECO:0000313" key="1">
    <source>
        <dbReference type="EMBL" id="WAG62430.1"/>
    </source>
</evidence>
<sequence length="90" mass="10467">MDTPKELQYFFERGIKVTILDTTLVSTGDNKLDYTINNILINFLSYIADKERDKIQCRVIEGLKNTKDNGIKLGRPTRSLPKEFNKHYSK</sequence>
<dbReference type="EMBL" id="CP086239">
    <property type="protein sequence ID" value="WAG62430.1"/>
    <property type="molecule type" value="Genomic_DNA"/>
</dbReference>
<proteinExistence type="predicted"/>
<evidence type="ECO:0000313" key="2">
    <source>
        <dbReference type="Proteomes" id="UP001164733"/>
    </source>
</evidence>